<dbReference type="RefSeq" id="WP_077151879.1">
    <property type="nucleotide sequence ID" value="NZ_CABMMO010000012.1"/>
</dbReference>
<name>A0A1V2UEZ1_ENTMU</name>
<gene>
    <name evidence="1" type="ORF">BTN92_12060</name>
</gene>
<evidence type="ECO:0000313" key="1">
    <source>
        <dbReference type="EMBL" id="ONN41886.1"/>
    </source>
</evidence>
<dbReference type="Proteomes" id="UP000189299">
    <property type="component" value="Unassembled WGS sequence"/>
</dbReference>
<proteinExistence type="predicted"/>
<organism evidence="1 2">
    <name type="scientific">Enterococcus mundtii</name>
    <dbReference type="NCBI Taxonomy" id="53346"/>
    <lineage>
        <taxon>Bacteria</taxon>
        <taxon>Bacillati</taxon>
        <taxon>Bacillota</taxon>
        <taxon>Bacilli</taxon>
        <taxon>Lactobacillales</taxon>
        <taxon>Enterococcaceae</taxon>
        <taxon>Enterococcus</taxon>
    </lineage>
</organism>
<comment type="caution">
    <text evidence="1">The sequence shown here is derived from an EMBL/GenBank/DDBJ whole genome shotgun (WGS) entry which is preliminary data.</text>
</comment>
<accession>A0A1V2UEZ1</accession>
<protein>
    <submittedName>
        <fullName evidence="1">Uncharacterized protein</fullName>
    </submittedName>
</protein>
<reference evidence="1 2" key="1">
    <citation type="submission" date="2016-12" db="EMBL/GenBank/DDBJ databases">
        <authorList>
            <person name="Song W.-J."/>
            <person name="Kurnit D.M."/>
        </authorList>
    </citation>
    <scope>NUCLEOTIDE SEQUENCE [LARGE SCALE GENOMIC DNA]</scope>
    <source>
        <strain evidence="1 2">CGB1038-1_S1</strain>
    </source>
</reference>
<sequence>MKGEAMETLREALKKRTVECRVETPYYFYCGAPCDLLKEISKKELDLKVHTKRLEYLFGDKRWDIETEQIN</sequence>
<dbReference type="EMBL" id="MSTR01000012">
    <property type="protein sequence ID" value="ONN41886.1"/>
    <property type="molecule type" value="Genomic_DNA"/>
</dbReference>
<evidence type="ECO:0000313" key="2">
    <source>
        <dbReference type="Proteomes" id="UP000189299"/>
    </source>
</evidence>
<dbReference type="AlphaFoldDB" id="A0A1V2UEZ1"/>